<dbReference type="SUPFAM" id="SSF52402">
    <property type="entry name" value="Adenine nucleotide alpha hydrolases-like"/>
    <property type="match status" value="2"/>
</dbReference>
<evidence type="ECO:0000313" key="1">
    <source>
        <dbReference type="EMBL" id="MBE9665688.1"/>
    </source>
</evidence>
<organism evidence="1 2">
    <name type="scientific">Mucilaginibacter boryungensis</name>
    <dbReference type="NCBI Taxonomy" id="768480"/>
    <lineage>
        <taxon>Bacteria</taxon>
        <taxon>Pseudomonadati</taxon>
        <taxon>Bacteroidota</taxon>
        <taxon>Sphingobacteriia</taxon>
        <taxon>Sphingobacteriales</taxon>
        <taxon>Sphingobacteriaceae</taxon>
        <taxon>Mucilaginibacter</taxon>
    </lineage>
</organism>
<gene>
    <name evidence="1" type="ORF">IRJ18_04895</name>
</gene>
<dbReference type="CDD" id="cd00293">
    <property type="entry name" value="USP-like"/>
    <property type="match status" value="1"/>
</dbReference>
<proteinExistence type="predicted"/>
<protein>
    <submittedName>
        <fullName evidence="1">Universal stress protein</fullName>
    </submittedName>
</protein>
<dbReference type="RefSeq" id="WP_194105081.1">
    <property type="nucleotide sequence ID" value="NZ_JADFFM010000001.1"/>
</dbReference>
<evidence type="ECO:0000313" key="2">
    <source>
        <dbReference type="Proteomes" id="UP000632774"/>
    </source>
</evidence>
<accession>A0ABR9XE69</accession>
<sequence>MKKISAAFDGLKFSKATLDYAIDLTKHSQAILTGVFLEDFLYHSFNLYDMVGSEGISSTKLKRLMDKDKVKRQDAVQLFKKACSEKKVNYIVHQDESFAINDLLKESIYGDLVLIGAQETMNHFQQDKPTPFVKDLLASSQCPVLVVPGIYRPIDRVTLLYDGRPSSVYAIKMFNYLFPWLSKTPVEVVFAQDDDKSTKLPDELLFKELIACYYPQVNYKILKGEPEKALLSHLQNLSSNNVVVMGAYSRGTVSRMFSASMANRLMEALDVPMFIAHK</sequence>
<dbReference type="Proteomes" id="UP000632774">
    <property type="component" value="Unassembled WGS sequence"/>
</dbReference>
<reference evidence="1 2" key="1">
    <citation type="submission" date="2020-10" db="EMBL/GenBank/DDBJ databases">
        <title>Mucilaginibacter mali sp. nov., isolated from rhizosphere soil of apple orchard.</title>
        <authorList>
            <person name="Lee J.-S."/>
            <person name="Kim H.S."/>
            <person name="Kim J.-S."/>
        </authorList>
    </citation>
    <scope>NUCLEOTIDE SEQUENCE [LARGE SCALE GENOMIC DNA]</scope>
    <source>
        <strain evidence="1 2">KCTC 23157</strain>
    </source>
</reference>
<name>A0ABR9XE69_9SPHI</name>
<dbReference type="EMBL" id="JADFFM010000001">
    <property type="protein sequence ID" value="MBE9665688.1"/>
    <property type="molecule type" value="Genomic_DNA"/>
</dbReference>
<keyword evidence="2" id="KW-1185">Reference proteome</keyword>
<comment type="caution">
    <text evidence="1">The sequence shown here is derived from an EMBL/GenBank/DDBJ whole genome shotgun (WGS) entry which is preliminary data.</text>
</comment>
<dbReference type="Gene3D" id="3.40.50.12370">
    <property type="match status" value="1"/>
</dbReference>